<dbReference type="RefSeq" id="WP_114069944.1">
    <property type="nucleotide sequence ID" value="NZ_CP030850.1"/>
</dbReference>
<dbReference type="KEGG" id="run:DR864_27315"/>
<dbReference type="Proteomes" id="UP000251993">
    <property type="component" value="Chromosome"/>
</dbReference>
<dbReference type="AlphaFoldDB" id="A0A344TRB2"/>
<evidence type="ECO:0000313" key="2">
    <source>
        <dbReference type="Proteomes" id="UP000251993"/>
    </source>
</evidence>
<reference evidence="1 2" key="1">
    <citation type="submission" date="2018-07" db="EMBL/GenBank/DDBJ databases">
        <title>Genome sequencing of Runella.</title>
        <authorList>
            <person name="Baek M.-G."/>
            <person name="Yi H."/>
        </authorList>
    </citation>
    <scope>NUCLEOTIDE SEQUENCE [LARGE SCALE GENOMIC DNA]</scope>
    <source>
        <strain evidence="1 2">HYN0085</strain>
    </source>
</reference>
<evidence type="ECO:0000313" key="1">
    <source>
        <dbReference type="EMBL" id="AXE21183.1"/>
    </source>
</evidence>
<sequence>MKKLGIFLGLALAMVLAYVVGTDVLGDETGLGLTAPTLAFTALVGVKRKYQKPELGGSKRLYIIFTDDLESEPVNYDMLVTNGELAGVGAIPLKATKKAIEVEAWYDTTKWDFEMKPGAGFTQGFEFKILGVNKDNVKFVTRLYEVPVNLVIEGNDGSRYYLGQKYVPFMLEAVGASPEKGNARKDITIRAKNDGLTTMPVPMADDVTFLVEALV</sequence>
<organism evidence="1 2">
    <name type="scientific">Runella rosea</name>
    <dbReference type="NCBI Taxonomy" id="2259595"/>
    <lineage>
        <taxon>Bacteria</taxon>
        <taxon>Pseudomonadati</taxon>
        <taxon>Bacteroidota</taxon>
        <taxon>Cytophagia</taxon>
        <taxon>Cytophagales</taxon>
        <taxon>Spirosomataceae</taxon>
        <taxon>Runella</taxon>
    </lineage>
</organism>
<dbReference type="OrthoDB" id="944999at2"/>
<name>A0A344TRB2_9BACT</name>
<dbReference type="EMBL" id="CP030850">
    <property type="protein sequence ID" value="AXE21183.1"/>
    <property type="molecule type" value="Genomic_DNA"/>
</dbReference>
<keyword evidence="2" id="KW-1185">Reference proteome</keyword>
<proteinExistence type="predicted"/>
<accession>A0A344TRB2</accession>
<gene>
    <name evidence="1" type="ORF">DR864_27315</name>
</gene>
<protein>
    <submittedName>
        <fullName evidence="1">Uncharacterized protein</fullName>
    </submittedName>
</protein>